<dbReference type="Pfam" id="PF17936">
    <property type="entry name" value="Big_6"/>
    <property type="match status" value="1"/>
</dbReference>
<dbReference type="AlphaFoldDB" id="A0A6L3X0J6"/>
<feature type="non-terminal residue" evidence="2">
    <location>
        <position position="80"/>
    </location>
</feature>
<dbReference type="InterPro" id="IPR013783">
    <property type="entry name" value="Ig-like_fold"/>
</dbReference>
<proteinExistence type="predicted"/>
<gene>
    <name evidence="2" type="ORF">F9C29_36795</name>
</gene>
<evidence type="ECO:0000259" key="1">
    <source>
        <dbReference type="Pfam" id="PF17936"/>
    </source>
</evidence>
<dbReference type="InterPro" id="IPR041498">
    <property type="entry name" value="Big_6"/>
</dbReference>
<organism evidence="2 3">
    <name type="scientific">Enterobacter hormaechei</name>
    <dbReference type="NCBI Taxonomy" id="158836"/>
    <lineage>
        <taxon>Bacteria</taxon>
        <taxon>Pseudomonadati</taxon>
        <taxon>Pseudomonadota</taxon>
        <taxon>Gammaproteobacteria</taxon>
        <taxon>Enterobacterales</taxon>
        <taxon>Enterobacteriaceae</taxon>
        <taxon>Enterobacter</taxon>
        <taxon>Enterobacter cloacae complex</taxon>
    </lineage>
</organism>
<dbReference type="Proteomes" id="UP000476281">
    <property type="component" value="Unassembled WGS sequence"/>
</dbReference>
<reference evidence="2 3" key="1">
    <citation type="submission" date="2019-09" db="EMBL/GenBank/DDBJ databases">
        <title>Reversal of blaTEM antimicrobial resistance by CRISPR-Cas9 in clinical E. coli and other Enterobacteriaceae strains.</title>
        <authorList>
            <person name="Tagliaferri T."/>
            <person name="Guimaraes N."/>
            <person name="Pereira M."/>
            <person name="Felicori L."/>
            <person name="Horz H.-P."/>
            <person name="Santos S."/>
            <person name="Mendes T."/>
        </authorList>
    </citation>
    <scope>NUCLEOTIDE SEQUENCE [LARGE SCALE GENOMIC DNA]</scope>
    <source>
        <strain evidence="2 3">E2_blaTEM_MG</strain>
    </source>
</reference>
<dbReference type="EMBL" id="WBSZ01003080">
    <property type="protein sequence ID" value="KAB2414550.1"/>
    <property type="molecule type" value="Genomic_DNA"/>
</dbReference>
<comment type="caution">
    <text evidence="2">The sequence shown here is derived from an EMBL/GenBank/DDBJ whole genome shotgun (WGS) entry which is preliminary data.</text>
</comment>
<accession>A0A6L3X0J6</accession>
<feature type="non-terminal residue" evidence="2">
    <location>
        <position position="1"/>
    </location>
</feature>
<evidence type="ECO:0000313" key="3">
    <source>
        <dbReference type="Proteomes" id="UP000476281"/>
    </source>
</evidence>
<protein>
    <recommendedName>
        <fullName evidence="1">Bacterial Ig domain-containing protein</fullName>
    </recommendedName>
</protein>
<feature type="domain" description="Bacterial Ig" evidence="1">
    <location>
        <begin position="20"/>
        <end position="79"/>
    </location>
</feature>
<sequence length="80" mass="7468">AGNTSAPSPISTINVELTPPPAPTGLAVITNGTQVTGTAEAGSTVTITSSTGTVLGTAVADGSGNFSATLTPPQTGGGSL</sequence>
<name>A0A6L3X0J6_9ENTR</name>
<dbReference type="Gene3D" id="2.60.40.10">
    <property type="entry name" value="Immunoglobulins"/>
    <property type="match status" value="1"/>
</dbReference>
<evidence type="ECO:0000313" key="2">
    <source>
        <dbReference type="EMBL" id="KAB2414550.1"/>
    </source>
</evidence>